<dbReference type="Pfam" id="PF00069">
    <property type="entry name" value="Pkinase"/>
    <property type="match status" value="1"/>
</dbReference>
<comment type="caution">
    <text evidence="12">The sequence shown here is derived from an EMBL/GenBank/DDBJ whole genome shotgun (WGS) entry which is preliminary data.</text>
</comment>
<evidence type="ECO:0000259" key="10">
    <source>
        <dbReference type="PROSITE" id="PS50011"/>
    </source>
</evidence>
<evidence type="ECO:0000259" key="11">
    <source>
        <dbReference type="PROSITE" id="PS51285"/>
    </source>
</evidence>
<dbReference type="SUPFAM" id="SSF56112">
    <property type="entry name" value="Protein kinase-like (PK-like)"/>
    <property type="match status" value="1"/>
</dbReference>
<feature type="domain" description="AGC-kinase C-terminal" evidence="11">
    <location>
        <begin position="362"/>
        <end position="430"/>
    </location>
</feature>
<sequence length="430" mass="49620">MPRIPTPKQAKPRSRKTRKEPYFEKERIKYEYLTIPGDMLSRPYRTSFKKNLDPEFVTVLDPSVIPMPTPLRPPPLTLRDLECIKTLGQGQYRVLLVRTKRKTHRLDRETFFALKAIPRKDIRKKAIFHAFQPSDEELSIDDPERSNLALLPWNPFIAGLLQTFHDTQNLYLGLEYIPGPTLRAHLRSHNLGLSARDANFYFSNIVCALEFLHSHKIVHRDLKPENLLLGPDGYLVLTDFGTSVRCPNEEVVWMGLGTHFYMAPECHEGIRKLDAHPKDIPHALDWWAAGCILYELLTGEMAFCEAHEILTILKAYEELEWPSRVQVSKRAVSLVDELLEPEPECRLGTKEVQEVKAHPWLSKVDWERMRRREYRAPFIPSAQDNASLSLSSQWHNNALPDQALVPGLAIVEPPIQLAHDDRFPERPTTI</sequence>
<evidence type="ECO:0000256" key="7">
    <source>
        <dbReference type="ARBA" id="ARBA00047292"/>
    </source>
</evidence>
<gene>
    <name evidence="12" type="ORF">AAE3_LOCUS13876</name>
</gene>
<protein>
    <recommendedName>
        <fullName evidence="1">cAMP-dependent protein kinase</fullName>
        <ecNumber evidence="1">2.7.11.11</ecNumber>
    </recommendedName>
</protein>
<dbReference type="Gene3D" id="1.10.510.10">
    <property type="entry name" value="Transferase(Phosphotransferase) domain 1"/>
    <property type="match status" value="1"/>
</dbReference>
<feature type="region of interest" description="Disordered" evidence="9">
    <location>
        <begin position="1"/>
        <end position="20"/>
    </location>
</feature>
<dbReference type="SMART" id="SM00220">
    <property type="entry name" value="S_TKc"/>
    <property type="match status" value="1"/>
</dbReference>
<keyword evidence="2" id="KW-0723">Serine/threonine-protein kinase</keyword>
<reference evidence="12 13" key="1">
    <citation type="submission" date="2020-01" db="EMBL/GenBank/DDBJ databases">
        <authorList>
            <person name="Gupta K D."/>
        </authorList>
    </citation>
    <scope>NUCLEOTIDE SEQUENCE [LARGE SCALE GENOMIC DNA]</scope>
</reference>
<comment type="catalytic activity">
    <reaction evidence="7">
        <text>L-threonyl-[protein] + ATP = O-phospho-L-threonyl-[protein] + ADP + H(+)</text>
        <dbReference type="Rhea" id="RHEA:46608"/>
        <dbReference type="Rhea" id="RHEA-COMP:11060"/>
        <dbReference type="Rhea" id="RHEA-COMP:11605"/>
        <dbReference type="ChEBI" id="CHEBI:15378"/>
        <dbReference type="ChEBI" id="CHEBI:30013"/>
        <dbReference type="ChEBI" id="CHEBI:30616"/>
        <dbReference type="ChEBI" id="CHEBI:61977"/>
        <dbReference type="ChEBI" id="CHEBI:456216"/>
        <dbReference type="EC" id="2.7.11.11"/>
    </reaction>
</comment>
<keyword evidence="5" id="KW-0418">Kinase</keyword>
<evidence type="ECO:0000256" key="4">
    <source>
        <dbReference type="ARBA" id="ARBA00022741"/>
    </source>
</evidence>
<dbReference type="PROSITE" id="PS51285">
    <property type="entry name" value="AGC_KINASE_CTER"/>
    <property type="match status" value="1"/>
</dbReference>
<dbReference type="InterPro" id="IPR011009">
    <property type="entry name" value="Kinase-like_dom_sf"/>
</dbReference>
<dbReference type="EMBL" id="CACVBS010000112">
    <property type="protein sequence ID" value="CAA7271603.1"/>
    <property type="molecule type" value="Genomic_DNA"/>
</dbReference>
<dbReference type="InterPro" id="IPR008271">
    <property type="entry name" value="Ser/Thr_kinase_AS"/>
</dbReference>
<comment type="catalytic activity">
    <reaction evidence="8">
        <text>L-seryl-[protein] + ATP = O-phospho-L-seryl-[protein] + ADP + H(+)</text>
        <dbReference type="Rhea" id="RHEA:17989"/>
        <dbReference type="Rhea" id="RHEA-COMP:9863"/>
        <dbReference type="Rhea" id="RHEA-COMP:11604"/>
        <dbReference type="ChEBI" id="CHEBI:15378"/>
        <dbReference type="ChEBI" id="CHEBI:29999"/>
        <dbReference type="ChEBI" id="CHEBI:30616"/>
        <dbReference type="ChEBI" id="CHEBI:83421"/>
        <dbReference type="ChEBI" id="CHEBI:456216"/>
        <dbReference type="EC" id="2.7.11.11"/>
    </reaction>
</comment>
<evidence type="ECO:0000256" key="5">
    <source>
        <dbReference type="ARBA" id="ARBA00022777"/>
    </source>
</evidence>
<dbReference type="GO" id="GO:0005524">
    <property type="term" value="F:ATP binding"/>
    <property type="evidence" value="ECO:0007669"/>
    <property type="project" value="UniProtKB-KW"/>
</dbReference>
<dbReference type="InterPro" id="IPR000719">
    <property type="entry name" value="Prot_kinase_dom"/>
</dbReference>
<keyword evidence="4" id="KW-0547">Nucleotide-binding</keyword>
<evidence type="ECO:0000313" key="13">
    <source>
        <dbReference type="Proteomes" id="UP000467700"/>
    </source>
</evidence>
<dbReference type="PROSITE" id="PS00108">
    <property type="entry name" value="PROTEIN_KINASE_ST"/>
    <property type="match status" value="1"/>
</dbReference>
<evidence type="ECO:0000256" key="8">
    <source>
        <dbReference type="ARBA" id="ARBA00047454"/>
    </source>
</evidence>
<dbReference type="Gene3D" id="3.30.200.20">
    <property type="entry name" value="Phosphorylase Kinase, domain 1"/>
    <property type="match status" value="1"/>
</dbReference>
<proteinExistence type="predicted"/>
<dbReference type="PROSITE" id="PS50011">
    <property type="entry name" value="PROTEIN_KINASE_DOM"/>
    <property type="match status" value="1"/>
</dbReference>
<evidence type="ECO:0000256" key="2">
    <source>
        <dbReference type="ARBA" id="ARBA00022527"/>
    </source>
</evidence>
<accession>A0A8S0X9P9</accession>
<evidence type="ECO:0000256" key="9">
    <source>
        <dbReference type="SAM" id="MobiDB-lite"/>
    </source>
</evidence>
<evidence type="ECO:0000256" key="3">
    <source>
        <dbReference type="ARBA" id="ARBA00022679"/>
    </source>
</evidence>
<name>A0A8S0X9P9_CYCAE</name>
<evidence type="ECO:0000313" key="12">
    <source>
        <dbReference type="EMBL" id="CAA7271603.1"/>
    </source>
</evidence>
<keyword evidence="13" id="KW-1185">Reference proteome</keyword>
<dbReference type="InterPro" id="IPR000961">
    <property type="entry name" value="AGC-kinase_C"/>
</dbReference>
<evidence type="ECO:0000256" key="6">
    <source>
        <dbReference type="ARBA" id="ARBA00022840"/>
    </source>
</evidence>
<dbReference type="GO" id="GO:0004691">
    <property type="term" value="F:cAMP-dependent protein kinase activity"/>
    <property type="evidence" value="ECO:0007669"/>
    <property type="project" value="UniProtKB-EC"/>
</dbReference>
<dbReference type="Proteomes" id="UP000467700">
    <property type="component" value="Unassembled WGS sequence"/>
</dbReference>
<keyword evidence="3" id="KW-0808">Transferase</keyword>
<dbReference type="EC" id="2.7.11.11" evidence="1"/>
<dbReference type="PANTHER" id="PTHR24353">
    <property type="entry name" value="CYCLIC NUCLEOTIDE-DEPENDENT PROTEIN KINASE"/>
    <property type="match status" value="1"/>
</dbReference>
<organism evidence="12 13">
    <name type="scientific">Cyclocybe aegerita</name>
    <name type="common">Black poplar mushroom</name>
    <name type="synonym">Agrocybe aegerita</name>
    <dbReference type="NCBI Taxonomy" id="1973307"/>
    <lineage>
        <taxon>Eukaryota</taxon>
        <taxon>Fungi</taxon>
        <taxon>Dikarya</taxon>
        <taxon>Basidiomycota</taxon>
        <taxon>Agaricomycotina</taxon>
        <taxon>Agaricomycetes</taxon>
        <taxon>Agaricomycetidae</taxon>
        <taxon>Agaricales</taxon>
        <taxon>Agaricineae</taxon>
        <taxon>Bolbitiaceae</taxon>
        <taxon>Cyclocybe</taxon>
    </lineage>
</organism>
<dbReference type="AlphaFoldDB" id="A0A8S0X9P9"/>
<evidence type="ECO:0000256" key="1">
    <source>
        <dbReference type="ARBA" id="ARBA00012444"/>
    </source>
</evidence>
<feature type="domain" description="Protein kinase" evidence="10">
    <location>
        <begin position="81"/>
        <end position="361"/>
    </location>
</feature>
<dbReference type="OrthoDB" id="10252171at2759"/>
<keyword evidence="6" id="KW-0067">ATP-binding</keyword>